<dbReference type="SUPFAM" id="SSF47923">
    <property type="entry name" value="Ypt/Rab-GAP domain of gyp1p"/>
    <property type="match status" value="2"/>
</dbReference>
<sequence length="457" mass="53701">MLVMSQSHHLSLEYEVVNQDCAEGFCHVEMKEIESPVQVSERTHPLQGDEWDKMMDQDGRIINETALRKSIFKGSISSNIRAEVWRFLFGFYPFLSTTRERKVLLAENYSKYKAYKQRWKEMIKTQHNDASNNTLPAYVRECQQNLDTDDNNRNTDCSSSAPYLNDLDEHQREFLDITAKVDASRQHIDLDSLSHSIKTIDKDVPRTDRGHPYYSGNGNQNLLVLRDILITYAAYHKDVGYAQGMNDILSRFLVVLKSEAEAYFCFVNYMDAVKDDFLESGMMKKIELVQKLLKFMDGQLEQHFFSHNMSDLLFVHRWLILGFKREFAYEDSLKLFEIMSSQHLELHSMEAEREREKQRHKEREKDGGEFQTELVGLDKEYTFDLFICLAILRQYRGLFLNCTEVSFVYNTINSLSMKMDLNTILLKAEELFFQYCRKSVIDCFEVLDTTNHFQKGR</sequence>
<proteinExistence type="predicted"/>
<dbReference type="Proteomes" id="UP000515163">
    <property type="component" value="Unplaced"/>
</dbReference>
<evidence type="ECO:0000313" key="3">
    <source>
        <dbReference type="Proteomes" id="UP000515163"/>
    </source>
</evidence>
<dbReference type="PANTHER" id="PTHR22957:SF466">
    <property type="entry name" value="SI:DKEY-238D18.4"/>
    <property type="match status" value="1"/>
</dbReference>
<organism evidence="3 4">
    <name type="scientific">Actinia tenebrosa</name>
    <name type="common">Australian red waratah sea anemone</name>
    <dbReference type="NCBI Taxonomy" id="6105"/>
    <lineage>
        <taxon>Eukaryota</taxon>
        <taxon>Metazoa</taxon>
        <taxon>Cnidaria</taxon>
        <taxon>Anthozoa</taxon>
        <taxon>Hexacorallia</taxon>
        <taxon>Actiniaria</taxon>
        <taxon>Actiniidae</taxon>
        <taxon>Actinia</taxon>
    </lineage>
</organism>
<dbReference type="InterPro" id="IPR035969">
    <property type="entry name" value="Rab-GAP_TBC_sf"/>
</dbReference>
<dbReference type="PROSITE" id="PS50086">
    <property type="entry name" value="TBC_RABGAP"/>
    <property type="match status" value="1"/>
</dbReference>
<evidence type="ECO:0000259" key="2">
    <source>
        <dbReference type="PROSITE" id="PS50086"/>
    </source>
</evidence>
<evidence type="ECO:0000313" key="4">
    <source>
        <dbReference type="RefSeq" id="XP_031565739.1"/>
    </source>
</evidence>
<dbReference type="KEGG" id="aten:116300909"/>
<dbReference type="GO" id="GO:0005096">
    <property type="term" value="F:GTPase activator activity"/>
    <property type="evidence" value="ECO:0007669"/>
    <property type="project" value="UniProtKB-KW"/>
</dbReference>
<dbReference type="AlphaFoldDB" id="A0A6P8IG79"/>
<dbReference type="Gene3D" id="1.10.8.270">
    <property type="entry name" value="putative rabgap domain of human tbc1 domain family member 14 like domains"/>
    <property type="match status" value="1"/>
</dbReference>
<reference evidence="4" key="1">
    <citation type="submission" date="2025-08" db="UniProtKB">
        <authorList>
            <consortium name="RefSeq"/>
        </authorList>
    </citation>
    <scope>IDENTIFICATION</scope>
    <source>
        <tissue evidence="4">Tentacle</tissue>
    </source>
</reference>
<dbReference type="GeneID" id="116300909"/>
<dbReference type="Pfam" id="PF00566">
    <property type="entry name" value="RabGAP-TBC"/>
    <property type="match status" value="1"/>
</dbReference>
<feature type="domain" description="Rab-GAP TBC" evidence="2">
    <location>
        <begin position="75"/>
        <end position="343"/>
    </location>
</feature>
<gene>
    <name evidence="4" type="primary">LOC116300909</name>
</gene>
<dbReference type="PANTHER" id="PTHR22957">
    <property type="entry name" value="TBC1 DOMAIN FAMILY MEMBER GTPASE-ACTIVATING PROTEIN"/>
    <property type="match status" value="1"/>
</dbReference>
<accession>A0A6P8IG79</accession>
<dbReference type="OrthoDB" id="10264062at2759"/>
<keyword evidence="3" id="KW-1185">Reference proteome</keyword>
<dbReference type="FunCoup" id="A0A6P8IG79">
    <property type="interactions" value="3"/>
</dbReference>
<dbReference type="InParanoid" id="A0A6P8IG79"/>
<name>A0A6P8IG79_ACTTE</name>
<dbReference type="InterPro" id="IPR000195">
    <property type="entry name" value="Rab-GAP-TBC_dom"/>
</dbReference>
<protein>
    <submittedName>
        <fullName evidence="4">TBC1 domain family member 15-like</fullName>
    </submittedName>
</protein>
<dbReference type="SMART" id="SM00164">
    <property type="entry name" value="TBC"/>
    <property type="match status" value="1"/>
</dbReference>
<dbReference type="RefSeq" id="XP_031565739.1">
    <property type="nucleotide sequence ID" value="XM_031709879.1"/>
</dbReference>
<evidence type="ECO:0000256" key="1">
    <source>
        <dbReference type="ARBA" id="ARBA00022468"/>
    </source>
</evidence>
<dbReference type="Gene3D" id="1.10.472.80">
    <property type="entry name" value="Ypt/Rab-GAP domain of gyp1p, domain 3"/>
    <property type="match status" value="1"/>
</dbReference>
<keyword evidence="1" id="KW-0343">GTPase activation</keyword>